<evidence type="ECO:0000313" key="2">
    <source>
        <dbReference type="EMBL" id="BAI98584.1"/>
    </source>
</evidence>
<dbReference type="HOGENOM" id="CLU_3066329_0_0_5"/>
<reference evidence="2 3" key="1">
    <citation type="journal article" date="2010" name="J. Bacteriol.">
        <title>Complete genome sequence of the representative gamma-hexachlorocyclohexane-degrading bacterium Sphingobium japonicum UT26.</title>
        <authorList>
            <person name="Nagata Y."/>
            <person name="Ohtsubo Y."/>
            <person name="Endo R."/>
            <person name="Ichikawa N."/>
            <person name="Ankai A."/>
            <person name="Oguchi A."/>
            <person name="Fukui S."/>
            <person name="Fujita N."/>
            <person name="Tsuda M."/>
        </authorList>
    </citation>
    <scope>NUCLEOTIDE SEQUENCE [LARGE SCALE GENOMIC DNA]</scope>
    <source>
        <strain evidence="3">DSM 16413 / CCM 7287 / MTCC 6362 / UT26 / NBRC 101211 / UT26S</strain>
    </source>
</reference>
<dbReference type="EMBL" id="AP010804">
    <property type="protein sequence ID" value="BAI98584.1"/>
    <property type="molecule type" value="Genomic_DNA"/>
</dbReference>
<feature type="region of interest" description="Disordered" evidence="1">
    <location>
        <begin position="1"/>
        <end position="20"/>
    </location>
</feature>
<proteinExistence type="predicted"/>
<evidence type="ECO:0008006" key="4">
    <source>
        <dbReference type="Google" id="ProtNLM"/>
    </source>
</evidence>
<name>D4Z7W5_SPHIU</name>
<dbReference type="KEGG" id="sjp:SJA_C2-02210"/>
<gene>
    <name evidence="2" type="ordered locus">SJA_C2-02210</name>
</gene>
<organism evidence="2 3">
    <name type="scientific">Sphingobium indicum (strain DSM 16413 / CCM 7287 / MTCC 6362 / UT26 / NBRC 101211 / UT26S)</name>
    <name type="common">Sphingobium japonicum</name>
    <dbReference type="NCBI Taxonomy" id="452662"/>
    <lineage>
        <taxon>Bacteria</taxon>
        <taxon>Pseudomonadati</taxon>
        <taxon>Pseudomonadota</taxon>
        <taxon>Alphaproteobacteria</taxon>
        <taxon>Sphingomonadales</taxon>
        <taxon>Sphingomonadaceae</taxon>
        <taxon>Sphingobium</taxon>
    </lineage>
</organism>
<evidence type="ECO:0000256" key="1">
    <source>
        <dbReference type="SAM" id="MobiDB-lite"/>
    </source>
</evidence>
<dbReference type="AlphaFoldDB" id="D4Z7W5"/>
<evidence type="ECO:0000313" key="3">
    <source>
        <dbReference type="Proteomes" id="UP000007753"/>
    </source>
</evidence>
<dbReference type="Proteomes" id="UP000007753">
    <property type="component" value="Chromosome 2"/>
</dbReference>
<accession>D4Z7W5</accession>
<protein>
    <recommendedName>
        <fullName evidence="4">Transposase</fullName>
    </recommendedName>
</protein>
<sequence>MRRGRAPSAGRTGRHRQVNSRHAHLILRAWRMLRAVARIRSKRSCCRISVPAT</sequence>
<keyword evidence="3" id="KW-1185">Reference proteome</keyword>